<name>A0A3A4NJK3_ABYX5</name>
<dbReference type="PROSITE" id="PS50977">
    <property type="entry name" value="HTH_TETR_2"/>
    <property type="match status" value="1"/>
</dbReference>
<dbReference type="Gene3D" id="1.10.10.60">
    <property type="entry name" value="Homeodomain-like"/>
    <property type="match status" value="1"/>
</dbReference>
<reference evidence="4 5" key="1">
    <citation type="journal article" date="2017" name="ISME J.">
        <title>Energy and carbon metabolisms in a deep terrestrial subsurface fluid microbial community.</title>
        <authorList>
            <person name="Momper L."/>
            <person name="Jungbluth S.P."/>
            <person name="Lee M.D."/>
            <person name="Amend J.P."/>
        </authorList>
    </citation>
    <scope>NUCLEOTIDE SEQUENCE [LARGE SCALE GENOMIC DNA]</scope>
    <source>
        <strain evidence="4">SURF_5</strain>
    </source>
</reference>
<dbReference type="EMBL" id="QZKU01000072">
    <property type="protein sequence ID" value="RJP20923.1"/>
    <property type="molecule type" value="Genomic_DNA"/>
</dbReference>
<feature type="DNA-binding region" description="H-T-H motif" evidence="2">
    <location>
        <begin position="36"/>
        <end position="55"/>
    </location>
</feature>
<dbReference type="InterPro" id="IPR001647">
    <property type="entry name" value="HTH_TetR"/>
</dbReference>
<dbReference type="SUPFAM" id="SSF46689">
    <property type="entry name" value="Homeodomain-like"/>
    <property type="match status" value="1"/>
</dbReference>
<dbReference type="InterPro" id="IPR050624">
    <property type="entry name" value="HTH-type_Tx_Regulator"/>
</dbReference>
<sequence length="207" mass="23498">MTAKTKQLRQEKPEKYAQIIEAATREFSSKGFEQGNVNTIAEDLGIGKGTLYNYIESKEALFLETIRWSAAKLTAFVKEEIRAHDDPLEKLRAFILADFRFMDENPHSYQLIASVFYGANVIYGKDSRFAEAVQEAYWEFLELLGEIISSVIRESGAKVGDLDAKIFMVFGLIESLLLYSVVRKISQPDRKKDADRVVRLLLEGICA</sequence>
<evidence type="ECO:0000259" key="3">
    <source>
        <dbReference type="PROSITE" id="PS50977"/>
    </source>
</evidence>
<keyword evidence="1 2" id="KW-0238">DNA-binding</keyword>
<dbReference type="InterPro" id="IPR009057">
    <property type="entry name" value="Homeodomain-like_sf"/>
</dbReference>
<gene>
    <name evidence="4" type="ORF">C4520_10635</name>
</gene>
<dbReference type="Proteomes" id="UP000265882">
    <property type="component" value="Unassembled WGS sequence"/>
</dbReference>
<dbReference type="SUPFAM" id="SSF48498">
    <property type="entry name" value="Tetracyclin repressor-like, C-terminal domain"/>
    <property type="match status" value="1"/>
</dbReference>
<evidence type="ECO:0000313" key="5">
    <source>
        <dbReference type="Proteomes" id="UP000265882"/>
    </source>
</evidence>
<comment type="caution">
    <text evidence="4">The sequence shown here is derived from an EMBL/GenBank/DDBJ whole genome shotgun (WGS) entry which is preliminary data.</text>
</comment>
<evidence type="ECO:0000256" key="2">
    <source>
        <dbReference type="PROSITE-ProRule" id="PRU00335"/>
    </source>
</evidence>
<dbReference type="PRINTS" id="PR00455">
    <property type="entry name" value="HTHTETR"/>
</dbReference>
<dbReference type="Gene3D" id="1.10.357.10">
    <property type="entry name" value="Tetracycline Repressor, domain 2"/>
    <property type="match status" value="1"/>
</dbReference>
<dbReference type="PANTHER" id="PTHR43479">
    <property type="entry name" value="ACREF/ENVCD OPERON REPRESSOR-RELATED"/>
    <property type="match status" value="1"/>
</dbReference>
<dbReference type="InterPro" id="IPR036271">
    <property type="entry name" value="Tet_transcr_reg_TetR-rel_C_sf"/>
</dbReference>
<dbReference type="GO" id="GO:0003677">
    <property type="term" value="F:DNA binding"/>
    <property type="evidence" value="ECO:0007669"/>
    <property type="project" value="UniProtKB-UniRule"/>
</dbReference>
<evidence type="ECO:0000256" key="1">
    <source>
        <dbReference type="ARBA" id="ARBA00023125"/>
    </source>
</evidence>
<protein>
    <submittedName>
        <fullName evidence="4">TetR/AcrR family transcriptional regulator</fullName>
    </submittedName>
</protein>
<dbReference type="Pfam" id="PF00440">
    <property type="entry name" value="TetR_N"/>
    <property type="match status" value="1"/>
</dbReference>
<dbReference type="PANTHER" id="PTHR43479:SF11">
    <property type="entry name" value="ACREF_ENVCD OPERON REPRESSOR-RELATED"/>
    <property type="match status" value="1"/>
</dbReference>
<dbReference type="AlphaFoldDB" id="A0A3A4NJK3"/>
<proteinExistence type="predicted"/>
<accession>A0A3A4NJK3</accession>
<organism evidence="4 5">
    <name type="scientific">Abyssobacteria bacterium (strain SURF_5)</name>
    <dbReference type="NCBI Taxonomy" id="2093360"/>
    <lineage>
        <taxon>Bacteria</taxon>
        <taxon>Pseudomonadati</taxon>
        <taxon>Candidatus Hydrogenedentota</taxon>
        <taxon>Candidatus Abyssobacteria</taxon>
    </lineage>
</organism>
<feature type="domain" description="HTH tetR-type" evidence="3">
    <location>
        <begin position="13"/>
        <end position="73"/>
    </location>
</feature>
<evidence type="ECO:0000313" key="4">
    <source>
        <dbReference type="EMBL" id="RJP20923.1"/>
    </source>
</evidence>